<dbReference type="PANTHER" id="PTHR16223:SF177">
    <property type="entry name" value="TRANSCRIPTION FACTOR BHLH129"/>
    <property type="match status" value="1"/>
</dbReference>
<dbReference type="Gene3D" id="4.10.280.10">
    <property type="entry name" value="Helix-loop-helix DNA-binding domain"/>
    <property type="match status" value="1"/>
</dbReference>
<evidence type="ECO:0000256" key="2">
    <source>
        <dbReference type="ARBA" id="ARBA00023015"/>
    </source>
</evidence>
<evidence type="ECO:0000259" key="7">
    <source>
        <dbReference type="PROSITE" id="PS50888"/>
    </source>
</evidence>
<dbReference type="FunFam" id="4.10.280.10:FF:000021">
    <property type="entry name" value="Transcription factor bHLH130 family"/>
    <property type="match status" value="1"/>
</dbReference>
<dbReference type="EMBL" id="JAMZMK010006027">
    <property type="protein sequence ID" value="KAI7750978.1"/>
    <property type="molecule type" value="Genomic_DNA"/>
</dbReference>
<feature type="region of interest" description="Disordered" evidence="6">
    <location>
        <begin position="1"/>
        <end position="31"/>
    </location>
</feature>
<keyword evidence="4" id="KW-0804">Transcription</keyword>
<evidence type="ECO:0000313" key="8">
    <source>
        <dbReference type="EMBL" id="KAI7750978.1"/>
    </source>
</evidence>
<sequence length="296" mass="32021">MYPTSTGDHSNNNININGNNQSGSERGNGGIGLARYRSAPVAFLNTTVDSVINGENGQQRTINNHMGNGGSSSNSNSNNNNRTPTRFFSPPDTTSSHLSSSSELPQSTSFRLNEFATAFSSMKGANQSPSPLFRHGSSPAGFLNTLVSATPTGSSSFSQMSEETNVTNPLVFSSSHNKRAKNDMNGLNIMESEFNFGLSESSLDATTMDLPHDSVPCKIRAKRGCATHPRSIAERERRTRISGKLKKLQDLVPNMDKQTSYSDMLDLAVQHIKGLQTHVQSLKKELQNCSCGCKPN</sequence>
<proteinExistence type="predicted"/>
<dbReference type="SMART" id="SM00353">
    <property type="entry name" value="HLH"/>
    <property type="match status" value="1"/>
</dbReference>
<keyword evidence="9" id="KW-1185">Reference proteome</keyword>
<dbReference type="InterPro" id="IPR045239">
    <property type="entry name" value="bHLH95_bHLH"/>
</dbReference>
<feature type="compositionally biased region" description="Low complexity" evidence="6">
    <location>
        <begin position="89"/>
        <end position="106"/>
    </location>
</feature>
<dbReference type="GO" id="GO:0005634">
    <property type="term" value="C:nucleus"/>
    <property type="evidence" value="ECO:0007669"/>
    <property type="project" value="UniProtKB-SubCell"/>
</dbReference>
<comment type="subcellular location">
    <subcellularLocation>
        <location evidence="1">Nucleus</location>
    </subcellularLocation>
</comment>
<dbReference type="InterPro" id="IPR036638">
    <property type="entry name" value="HLH_DNA-bd_sf"/>
</dbReference>
<dbReference type="GO" id="GO:0000981">
    <property type="term" value="F:DNA-binding transcription factor activity, RNA polymerase II-specific"/>
    <property type="evidence" value="ECO:0007669"/>
    <property type="project" value="TreeGrafter"/>
</dbReference>
<dbReference type="AlphaFoldDB" id="A0AAD5CZ49"/>
<dbReference type="CDD" id="cd11393">
    <property type="entry name" value="bHLH_AtbHLH_like"/>
    <property type="match status" value="1"/>
</dbReference>
<accession>A0AAD5CZ49</accession>
<feature type="compositionally biased region" description="Low complexity" evidence="6">
    <location>
        <begin position="11"/>
        <end position="20"/>
    </location>
</feature>
<evidence type="ECO:0000256" key="6">
    <source>
        <dbReference type="SAM" id="MobiDB-lite"/>
    </source>
</evidence>
<dbReference type="SUPFAM" id="SSF47459">
    <property type="entry name" value="HLH, helix-loop-helix DNA-binding domain"/>
    <property type="match status" value="1"/>
</dbReference>
<reference evidence="8" key="1">
    <citation type="submission" date="2022-06" db="EMBL/GenBank/DDBJ databases">
        <title>Uncovering the hologenomic basis of an extraordinary plant invasion.</title>
        <authorList>
            <person name="Bieker V.C."/>
            <person name="Martin M.D."/>
            <person name="Gilbert T."/>
            <person name="Hodgins K."/>
            <person name="Battlay P."/>
            <person name="Petersen B."/>
            <person name="Wilson J."/>
        </authorList>
    </citation>
    <scope>NUCLEOTIDE SEQUENCE</scope>
    <source>
        <strain evidence="8">AA19_3_7</strain>
        <tissue evidence="8">Leaf</tissue>
    </source>
</reference>
<name>A0AAD5CZ49_AMBAR</name>
<organism evidence="8 9">
    <name type="scientific">Ambrosia artemisiifolia</name>
    <name type="common">Common ragweed</name>
    <dbReference type="NCBI Taxonomy" id="4212"/>
    <lineage>
        <taxon>Eukaryota</taxon>
        <taxon>Viridiplantae</taxon>
        <taxon>Streptophyta</taxon>
        <taxon>Embryophyta</taxon>
        <taxon>Tracheophyta</taxon>
        <taxon>Spermatophyta</taxon>
        <taxon>Magnoliopsida</taxon>
        <taxon>eudicotyledons</taxon>
        <taxon>Gunneridae</taxon>
        <taxon>Pentapetalae</taxon>
        <taxon>asterids</taxon>
        <taxon>campanulids</taxon>
        <taxon>Asterales</taxon>
        <taxon>Asteraceae</taxon>
        <taxon>Asteroideae</taxon>
        <taxon>Heliantheae alliance</taxon>
        <taxon>Heliantheae</taxon>
        <taxon>Ambrosia</taxon>
    </lineage>
</organism>
<dbReference type="PANTHER" id="PTHR16223">
    <property type="entry name" value="TRANSCRIPTION FACTOR BHLH83-RELATED"/>
    <property type="match status" value="1"/>
</dbReference>
<dbReference type="Pfam" id="PF00010">
    <property type="entry name" value="HLH"/>
    <property type="match status" value="1"/>
</dbReference>
<dbReference type="InterPro" id="IPR045843">
    <property type="entry name" value="IND-like"/>
</dbReference>
<feature type="compositionally biased region" description="Low complexity" evidence="6">
    <location>
        <begin position="71"/>
        <end position="81"/>
    </location>
</feature>
<gene>
    <name evidence="8" type="ORF">M8C21_032998</name>
</gene>
<feature type="compositionally biased region" description="Polar residues" evidence="6">
    <location>
        <begin position="57"/>
        <end position="66"/>
    </location>
</feature>
<keyword evidence="2" id="KW-0805">Transcription regulation</keyword>
<feature type="region of interest" description="Disordered" evidence="6">
    <location>
        <begin position="57"/>
        <end position="106"/>
    </location>
</feature>
<evidence type="ECO:0000313" key="9">
    <source>
        <dbReference type="Proteomes" id="UP001206925"/>
    </source>
</evidence>
<feature type="compositionally biased region" description="Polar residues" evidence="6">
    <location>
        <begin position="1"/>
        <end position="10"/>
    </location>
</feature>
<protein>
    <recommendedName>
        <fullName evidence="7">BHLH domain-containing protein</fullName>
    </recommendedName>
</protein>
<comment type="caution">
    <text evidence="8">The sequence shown here is derived from an EMBL/GenBank/DDBJ whole genome shotgun (WGS) entry which is preliminary data.</text>
</comment>
<feature type="domain" description="BHLH" evidence="7">
    <location>
        <begin position="225"/>
        <end position="275"/>
    </location>
</feature>
<keyword evidence="5" id="KW-0539">Nucleus</keyword>
<evidence type="ECO:0000256" key="1">
    <source>
        <dbReference type="ARBA" id="ARBA00004123"/>
    </source>
</evidence>
<dbReference type="PROSITE" id="PS50888">
    <property type="entry name" value="BHLH"/>
    <property type="match status" value="1"/>
</dbReference>
<evidence type="ECO:0000256" key="3">
    <source>
        <dbReference type="ARBA" id="ARBA00023125"/>
    </source>
</evidence>
<dbReference type="GO" id="GO:0000978">
    <property type="term" value="F:RNA polymerase II cis-regulatory region sequence-specific DNA binding"/>
    <property type="evidence" value="ECO:0007669"/>
    <property type="project" value="TreeGrafter"/>
</dbReference>
<evidence type="ECO:0000256" key="5">
    <source>
        <dbReference type="ARBA" id="ARBA00023242"/>
    </source>
</evidence>
<dbReference type="Proteomes" id="UP001206925">
    <property type="component" value="Unassembled WGS sequence"/>
</dbReference>
<dbReference type="GO" id="GO:0046983">
    <property type="term" value="F:protein dimerization activity"/>
    <property type="evidence" value="ECO:0007669"/>
    <property type="project" value="InterPro"/>
</dbReference>
<dbReference type="InterPro" id="IPR011598">
    <property type="entry name" value="bHLH_dom"/>
</dbReference>
<keyword evidence="3" id="KW-0238">DNA-binding</keyword>
<evidence type="ECO:0000256" key="4">
    <source>
        <dbReference type="ARBA" id="ARBA00023163"/>
    </source>
</evidence>